<dbReference type="EMBL" id="HACG01001042">
    <property type="protein sequence ID" value="CEK47907.1"/>
    <property type="molecule type" value="Transcribed_RNA"/>
</dbReference>
<accession>A0A0B6XV68</accession>
<feature type="non-terminal residue" evidence="1">
    <location>
        <position position="152"/>
    </location>
</feature>
<protein>
    <submittedName>
        <fullName evidence="1">Uncharacterized protein</fullName>
    </submittedName>
</protein>
<dbReference type="AlphaFoldDB" id="A0A0B6XV68"/>
<evidence type="ECO:0000313" key="1">
    <source>
        <dbReference type="EMBL" id="CEK47907.1"/>
    </source>
</evidence>
<proteinExistence type="predicted"/>
<feature type="non-terminal residue" evidence="1">
    <location>
        <position position="1"/>
    </location>
</feature>
<reference evidence="1" key="1">
    <citation type="submission" date="2014-12" db="EMBL/GenBank/DDBJ databases">
        <title>Insight into the proteome of Arion vulgaris.</title>
        <authorList>
            <person name="Aradska J."/>
            <person name="Bulat T."/>
            <person name="Smidak R."/>
            <person name="Sarate P."/>
            <person name="Gangsoo J."/>
            <person name="Sialana F."/>
            <person name="Bilban M."/>
            <person name="Lubec G."/>
        </authorList>
    </citation>
    <scope>NUCLEOTIDE SEQUENCE</scope>
    <source>
        <tissue evidence="1">Skin</tissue>
    </source>
</reference>
<gene>
    <name evidence="1" type="primary">ORF2606</name>
</gene>
<sequence length="152" mass="17472">VTLRKSVSVTVNTHEFIPESATPLFKDSSIYDFDASLKEMMAMCLDTARKFFKKLHTTDEFYKSIAKILHVYILPSITFTENNISCLTRAQCLIESRLEKSEREIGDKANSIESLRQCLSTLKGNISLREDLDSEKYLRTCKKDFLLAFLKT</sequence>
<organism evidence="1">
    <name type="scientific">Arion vulgaris</name>
    <dbReference type="NCBI Taxonomy" id="1028688"/>
    <lineage>
        <taxon>Eukaryota</taxon>
        <taxon>Metazoa</taxon>
        <taxon>Spiralia</taxon>
        <taxon>Lophotrochozoa</taxon>
        <taxon>Mollusca</taxon>
        <taxon>Gastropoda</taxon>
        <taxon>Heterobranchia</taxon>
        <taxon>Euthyneura</taxon>
        <taxon>Panpulmonata</taxon>
        <taxon>Eupulmonata</taxon>
        <taxon>Stylommatophora</taxon>
        <taxon>Helicina</taxon>
        <taxon>Arionoidea</taxon>
        <taxon>Arionidae</taxon>
        <taxon>Arion</taxon>
    </lineage>
</organism>
<name>A0A0B6XV68_9EUPU</name>